<organism evidence="1 2">
    <name type="scientific">Melastoma candidum</name>
    <dbReference type="NCBI Taxonomy" id="119954"/>
    <lineage>
        <taxon>Eukaryota</taxon>
        <taxon>Viridiplantae</taxon>
        <taxon>Streptophyta</taxon>
        <taxon>Embryophyta</taxon>
        <taxon>Tracheophyta</taxon>
        <taxon>Spermatophyta</taxon>
        <taxon>Magnoliopsida</taxon>
        <taxon>eudicotyledons</taxon>
        <taxon>Gunneridae</taxon>
        <taxon>Pentapetalae</taxon>
        <taxon>rosids</taxon>
        <taxon>malvids</taxon>
        <taxon>Myrtales</taxon>
        <taxon>Melastomataceae</taxon>
        <taxon>Melastomatoideae</taxon>
        <taxon>Melastomateae</taxon>
        <taxon>Melastoma</taxon>
    </lineage>
</organism>
<protein>
    <submittedName>
        <fullName evidence="1">Uncharacterized protein</fullName>
    </submittedName>
</protein>
<accession>A0ACB9RD76</accession>
<gene>
    <name evidence="1" type="ORF">MLD38_014165</name>
</gene>
<evidence type="ECO:0000313" key="1">
    <source>
        <dbReference type="EMBL" id="KAI4376397.1"/>
    </source>
</evidence>
<dbReference type="EMBL" id="CM042883">
    <property type="protein sequence ID" value="KAI4376397.1"/>
    <property type="molecule type" value="Genomic_DNA"/>
</dbReference>
<name>A0ACB9RD76_9MYRT</name>
<sequence length="400" mass="45611">MLECKKSSAEAASFPDLPQEILLEILWRLPVKSLARFASVSKSWKSLVSSRPFVLAHLKRALGRRDSPPLLLLRHYSLTHKEDWNALYVDGETLVENERLLFPGGLSETFYYVGSCNGLLCFADYIVNHLKIVLWNPSLRKLLRLPIAHEESVGSTHTYVVGFGFDEKCDEYKFMRLVYTWSKNWSRTLPKKVEIYELRMKDWRSVDMDVPYVIPESSAQVFLNGSIHWIGFRILDEGIRGARPLLVVFDLHEETFREMGVPDGMLFANTLNLSITIHQGSLCLFQCHPLMPDGHQLHGICWVWLMREYGAAESWTKLFAIDICELGGIVRVIGFRKHGEVLLITPNDELVSYNPESQKISRLGLYGVANSFEVVNYVESLTLLETQNSAHATASHASFC</sequence>
<keyword evidence="2" id="KW-1185">Reference proteome</keyword>
<comment type="caution">
    <text evidence="1">The sequence shown here is derived from an EMBL/GenBank/DDBJ whole genome shotgun (WGS) entry which is preliminary data.</text>
</comment>
<dbReference type="Proteomes" id="UP001057402">
    <property type="component" value="Chromosome 4"/>
</dbReference>
<evidence type="ECO:0000313" key="2">
    <source>
        <dbReference type="Proteomes" id="UP001057402"/>
    </source>
</evidence>
<reference evidence="2" key="1">
    <citation type="journal article" date="2023" name="Front. Plant Sci.">
        <title>Chromosomal-level genome assembly of Melastoma candidum provides insights into trichome evolution.</title>
        <authorList>
            <person name="Zhong Y."/>
            <person name="Wu W."/>
            <person name="Sun C."/>
            <person name="Zou P."/>
            <person name="Liu Y."/>
            <person name="Dai S."/>
            <person name="Zhou R."/>
        </authorList>
    </citation>
    <scope>NUCLEOTIDE SEQUENCE [LARGE SCALE GENOMIC DNA]</scope>
</reference>
<proteinExistence type="predicted"/>